<dbReference type="GO" id="GO:0008203">
    <property type="term" value="P:cholesterol metabolic process"/>
    <property type="evidence" value="ECO:0007669"/>
    <property type="project" value="TreeGrafter"/>
</dbReference>
<feature type="active site" evidence="10">
    <location>
        <position position="377"/>
    </location>
</feature>
<comment type="caution">
    <text evidence="12">The sequence shown here is derived from an EMBL/GenBank/DDBJ whole genome shotgun (WGS) entry which is preliminary data.</text>
</comment>
<sequence length="466" mass="54353">MSPNSNITPMDESNNYAKTSHSKIKIGYRPLPEKKFEARNSLLTDLFESNPHIKTILHVFIATLLSLFVNKVAHDYLEKGEIDLGFGLIHDGFGKLHVAICAWLLFFTTTCLCYLSFFIWARARMSLFPKSVNIKIWDTICLLPLPGYYVLSFRLAASIVAIFRLPQATAAIILVEQIRMAMKVHAFIRSNVPKVLNYKTHSEQHLTLPSFKHFLYFLFAPTLIYRDEYPRTSSVRKSFVMYRLLEILGVVLFYSFLLNRFLFPVYQDFGLRKFTWNEIIISIFESAIVGILILTSTFFLILHSVQNVFAELLRFGDRMFYKDWWTCTSFSEYFRTWNIVVHDWLYTYVYKDMYEIITAKNKTISRFAVFVISAVVHEWVLTHMFGFFFPALFIYFFFGGALLSFIKVSRGTVLNVLFWYMLAVGSGSLLSLYTLEHFARQNAPIQGNSFRDYCLPRWLTCDCIGK</sequence>
<dbReference type="InterPro" id="IPR014371">
    <property type="entry name" value="Oat_ACAT_DAG_ARE"/>
</dbReference>
<keyword evidence="8 9" id="KW-0012">Acyltransferase</keyword>
<evidence type="ECO:0000256" key="7">
    <source>
        <dbReference type="ARBA" id="ARBA00023136"/>
    </source>
</evidence>
<comment type="similarity">
    <text evidence="2 9">Belongs to the membrane-bound acyltransferase family. Sterol o-acyltransferase subfamily.</text>
</comment>
<evidence type="ECO:0000256" key="1">
    <source>
        <dbReference type="ARBA" id="ARBA00004477"/>
    </source>
</evidence>
<keyword evidence="13" id="KW-1185">Reference proteome</keyword>
<dbReference type="InterPro" id="IPR004299">
    <property type="entry name" value="MBOAT_fam"/>
</dbReference>
<dbReference type="PANTHER" id="PTHR10408:SF8">
    <property type="entry name" value="O-ACYLTRANSFERASE"/>
    <property type="match status" value="1"/>
</dbReference>
<comment type="subcellular location">
    <subcellularLocation>
        <location evidence="1 9">Endoplasmic reticulum membrane</location>
        <topology evidence="1 9">Multi-pass membrane protein</topology>
    </subcellularLocation>
</comment>
<dbReference type="Proteomes" id="UP001159042">
    <property type="component" value="Unassembled WGS sequence"/>
</dbReference>
<evidence type="ECO:0000256" key="8">
    <source>
        <dbReference type="ARBA" id="ARBA00023315"/>
    </source>
</evidence>
<evidence type="ECO:0000256" key="6">
    <source>
        <dbReference type="ARBA" id="ARBA00022989"/>
    </source>
</evidence>
<keyword evidence="3 9" id="KW-0808">Transferase</keyword>
<keyword evidence="5 9" id="KW-0256">Endoplasmic reticulum</keyword>
<gene>
    <name evidence="12" type="ORF">NQ315_011133</name>
</gene>
<evidence type="ECO:0000256" key="5">
    <source>
        <dbReference type="ARBA" id="ARBA00022824"/>
    </source>
</evidence>
<feature type="transmembrane region" description="Helical" evidence="11">
    <location>
        <begin position="97"/>
        <end position="120"/>
    </location>
</feature>
<evidence type="ECO:0000256" key="10">
    <source>
        <dbReference type="PIRSR" id="PIRSR000439-1"/>
    </source>
</evidence>
<evidence type="ECO:0000313" key="12">
    <source>
        <dbReference type="EMBL" id="KAJ8918846.1"/>
    </source>
</evidence>
<dbReference type="GO" id="GO:0008374">
    <property type="term" value="F:O-acyltransferase activity"/>
    <property type="evidence" value="ECO:0007669"/>
    <property type="project" value="InterPro"/>
</dbReference>
<proteinExistence type="inferred from homology"/>
<keyword evidence="6 11" id="KW-1133">Transmembrane helix</keyword>
<evidence type="ECO:0000256" key="3">
    <source>
        <dbReference type="ARBA" id="ARBA00022679"/>
    </source>
</evidence>
<feature type="transmembrane region" description="Helical" evidence="11">
    <location>
        <begin position="279"/>
        <end position="302"/>
    </location>
</feature>
<accession>A0AAV8VYB3</accession>
<evidence type="ECO:0000256" key="2">
    <source>
        <dbReference type="ARBA" id="ARBA00009010"/>
    </source>
</evidence>
<keyword evidence="4 11" id="KW-0812">Transmembrane</keyword>
<feature type="transmembrane region" description="Helical" evidence="11">
    <location>
        <begin position="413"/>
        <end position="435"/>
    </location>
</feature>
<feature type="transmembrane region" description="Helical" evidence="11">
    <location>
        <begin position="155"/>
        <end position="175"/>
    </location>
</feature>
<evidence type="ECO:0000313" key="13">
    <source>
        <dbReference type="Proteomes" id="UP001159042"/>
    </source>
</evidence>
<dbReference type="EMBL" id="JANEYG010000022">
    <property type="protein sequence ID" value="KAJ8918846.1"/>
    <property type="molecule type" value="Genomic_DNA"/>
</dbReference>
<feature type="transmembrane region" description="Helical" evidence="11">
    <location>
        <begin position="240"/>
        <end position="259"/>
    </location>
</feature>
<name>A0AAV8VYB3_9CUCU</name>
<evidence type="ECO:0000256" key="11">
    <source>
        <dbReference type="SAM" id="Phobius"/>
    </source>
</evidence>
<dbReference type="AlphaFoldDB" id="A0AAV8VYB3"/>
<feature type="transmembrane region" description="Helical" evidence="11">
    <location>
        <begin position="363"/>
        <end position="381"/>
    </location>
</feature>
<reference evidence="12 13" key="1">
    <citation type="journal article" date="2023" name="Insect Mol. Biol.">
        <title>Genome sequencing provides insights into the evolution of gene families encoding plant cell wall-degrading enzymes in longhorned beetles.</title>
        <authorList>
            <person name="Shin N.R."/>
            <person name="Okamura Y."/>
            <person name="Kirsch R."/>
            <person name="Pauchet Y."/>
        </authorList>
    </citation>
    <scope>NUCLEOTIDE SEQUENCE [LARGE SCALE GENOMIC DNA]</scope>
    <source>
        <strain evidence="12">EAD_L_NR</strain>
    </source>
</reference>
<dbReference type="Pfam" id="PF03062">
    <property type="entry name" value="MBOAT"/>
    <property type="match status" value="1"/>
</dbReference>
<dbReference type="PIRSF" id="PIRSF000439">
    <property type="entry name" value="Oat_ACAT_DAG_ARE"/>
    <property type="match status" value="1"/>
</dbReference>
<dbReference type="GO" id="GO:0005789">
    <property type="term" value="C:endoplasmic reticulum membrane"/>
    <property type="evidence" value="ECO:0007669"/>
    <property type="project" value="UniProtKB-SubCell"/>
</dbReference>
<evidence type="ECO:0000256" key="9">
    <source>
        <dbReference type="PIRNR" id="PIRNR000439"/>
    </source>
</evidence>
<feature type="transmembrane region" description="Helical" evidence="11">
    <location>
        <begin position="387"/>
        <end position="406"/>
    </location>
</feature>
<evidence type="ECO:0000256" key="4">
    <source>
        <dbReference type="ARBA" id="ARBA00022692"/>
    </source>
</evidence>
<keyword evidence="7 9" id="KW-0472">Membrane</keyword>
<dbReference type="PANTHER" id="PTHR10408">
    <property type="entry name" value="STEROL O-ACYLTRANSFERASE"/>
    <property type="match status" value="1"/>
</dbReference>
<protein>
    <recommendedName>
        <fullName evidence="9">O-acyltransferase</fullName>
    </recommendedName>
</protein>
<organism evidence="12 13">
    <name type="scientific">Exocentrus adspersus</name>
    <dbReference type="NCBI Taxonomy" id="1586481"/>
    <lineage>
        <taxon>Eukaryota</taxon>
        <taxon>Metazoa</taxon>
        <taxon>Ecdysozoa</taxon>
        <taxon>Arthropoda</taxon>
        <taxon>Hexapoda</taxon>
        <taxon>Insecta</taxon>
        <taxon>Pterygota</taxon>
        <taxon>Neoptera</taxon>
        <taxon>Endopterygota</taxon>
        <taxon>Coleoptera</taxon>
        <taxon>Polyphaga</taxon>
        <taxon>Cucujiformia</taxon>
        <taxon>Chrysomeloidea</taxon>
        <taxon>Cerambycidae</taxon>
        <taxon>Lamiinae</taxon>
        <taxon>Acanthocinini</taxon>
        <taxon>Exocentrus</taxon>
    </lineage>
</organism>